<keyword evidence="1 2" id="KW-0732">Signal</keyword>
<dbReference type="RefSeq" id="WP_147882803.1">
    <property type="nucleotide sequence ID" value="NZ_VOUQ01000034.1"/>
</dbReference>
<feature type="chain" id="PRO_5022751233" evidence="2">
    <location>
        <begin position="26"/>
        <end position="177"/>
    </location>
</feature>
<gene>
    <name evidence="3" type="ORF">FOT62_24830</name>
</gene>
<feature type="signal peptide" evidence="2">
    <location>
        <begin position="1"/>
        <end position="25"/>
    </location>
</feature>
<dbReference type="EMBL" id="VOUQ01000034">
    <property type="protein sequence ID" value="TXE24301.1"/>
    <property type="molecule type" value="Genomic_DNA"/>
</dbReference>
<comment type="caution">
    <text evidence="3">The sequence shown here is derived from an EMBL/GenBank/DDBJ whole genome shotgun (WGS) entry which is preliminary data.</text>
</comment>
<evidence type="ECO:0000313" key="3">
    <source>
        <dbReference type="EMBL" id="TXE24301.1"/>
    </source>
</evidence>
<evidence type="ECO:0000256" key="2">
    <source>
        <dbReference type="SAM" id="SignalP"/>
    </source>
</evidence>
<sequence>MNKTKLAIFLGGLLSLGASVLPAHAVELSEPSTQHSEVVIGSTLPGVTLDVTPSPDLKAGNVPDGTMLANLLISSADKSMQLFALYPDDTTFTDKKSGDKSIVASIHSEHDSTKVVTVKLGAKSLGVSVKPIDGKDYLVSGAVYQTTLNWNISASGDNSQVVAGSYPVSLTAYSYKD</sequence>
<dbReference type="Proteomes" id="UP000321126">
    <property type="component" value="Unassembled WGS sequence"/>
</dbReference>
<dbReference type="Gene3D" id="2.60.40.1570">
    <property type="entry name" value="Dr adhesin"/>
    <property type="match status" value="1"/>
</dbReference>
<organism evidence="3 4">
    <name type="scientific">Serratia marcescens</name>
    <dbReference type="NCBI Taxonomy" id="615"/>
    <lineage>
        <taxon>Bacteria</taxon>
        <taxon>Pseudomonadati</taxon>
        <taxon>Pseudomonadota</taxon>
        <taxon>Gammaproteobacteria</taxon>
        <taxon>Enterobacterales</taxon>
        <taxon>Yersiniaceae</taxon>
        <taxon>Serratia</taxon>
    </lineage>
</organism>
<evidence type="ECO:0000256" key="1">
    <source>
        <dbReference type="ARBA" id="ARBA00022729"/>
    </source>
</evidence>
<dbReference type="InterPro" id="IPR037028">
    <property type="entry name" value="Dr_adhesin_sf"/>
</dbReference>
<evidence type="ECO:0000313" key="4">
    <source>
        <dbReference type="Proteomes" id="UP000321126"/>
    </source>
</evidence>
<reference evidence="3 4" key="1">
    <citation type="submission" date="2019-07" db="EMBL/GenBank/DDBJ databases">
        <title>Serratia strains were isolated from fresh produce.</title>
        <authorList>
            <person name="Cho G.-S."/>
            <person name="Stein M."/>
            <person name="Lee W."/>
            <person name="Suh S.H."/>
            <person name="Franz C.M.A.P."/>
        </authorList>
    </citation>
    <scope>NUCLEOTIDE SEQUENCE [LARGE SCALE GENOMIC DNA]</scope>
    <source>
        <strain evidence="3 4">S16</strain>
    </source>
</reference>
<dbReference type="AlphaFoldDB" id="A0A5C7BJA1"/>
<accession>A0A5C7BJA1</accession>
<name>A0A5C7BJA1_SERMA</name>
<protein>
    <submittedName>
        <fullName evidence="3">Uncharacterized protein</fullName>
    </submittedName>
</protein>
<proteinExistence type="predicted"/>